<dbReference type="Proteomes" id="UP000236291">
    <property type="component" value="Unassembled WGS sequence"/>
</dbReference>
<evidence type="ECO:0000313" key="2">
    <source>
        <dbReference type="Proteomes" id="UP000236291"/>
    </source>
</evidence>
<dbReference type="Pfam" id="PF00106">
    <property type="entry name" value="adh_short"/>
    <property type="match status" value="1"/>
</dbReference>
<reference evidence="1 2" key="2">
    <citation type="journal article" date="2017" name="Front. Plant Sci.">
        <title>Gene Classification and Mining of Molecular Markers Useful in Red Clover (Trifolium pratense) Breeding.</title>
        <authorList>
            <person name="Istvanek J."/>
            <person name="Dluhosova J."/>
            <person name="Dluhos P."/>
            <person name="Patkova L."/>
            <person name="Nedelnik J."/>
            <person name="Repkova J."/>
        </authorList>
    </citation>
    <scope>NUCLEOTIDE SEQUENCE [LARGE SCALE GENOMIC DNA]</scope>
    <source>
        <strain evidence="2">cv. Tatra</strain>
        <tissue evidence="1">Young leaves</tissue>
    </source>
</reference>
<name>A0A2K3PCN9_TRIPR</name>
<evidence type="ECO:0000313" key="1">
    <source>
        <dbReference type="EMBL" id="PNY13025.1"/>
    </source>
</evidence>
<dbReference type="SUPFAM" id="SSF51735">
    <property type="entry name" value="NAD(P)-binding Rossmann-fold domains"/>
    <property type="match status" value="1"/>
</dbReference>
<organism evidence="1 2">
    <name type="scientific">Trifolium pratense</name>
    <name type="common">Red clover</name>
    <dbReference type="NCBI Taxonomy" id="57577"/>
    <lineage>
        <taxon>Eukaryota</taxon>
        <taxon>Viridiplantae</taxon>
        <taxon>Streptophyta</taxon>
        <taxon>Embryophyta</taxon>
        <taxon>Tracheophyta</taxon>
        <taxon>Spermatophyta</taxon>
        <taxon>Magnoliopsida</taxon>
        <taxon>eudicotyledons</taxon>
        <taxon>Gunneridae</taxon>
        <taxon>Pentapetalae</taxon>
        <taxon>rosids</taxon>
        <taxon>fabids</taxon>
        <taxon>Fabales</taxon>
        <taxon>Fabaceae</taxon>
        <taxon>Papilionoideae</taxon>
        <taxon>50 kb inversion clade</taxon>
        <taxon>NPAAA clade</taxon>
        <taxon>Hologalegina</taxon>
        <taxon>IRL clade</taxon>
        <taxon>Trifolieae</taxon>
        <taxon>Trifolium</taxon>
    </lineage>
</organism>
<sequence length="123" mass="13207">GSVKSPLDLSQEEWDHVFKTNLTGCWLVSKYICKHMRDVQRKGSVINISSTSGLNRGNLSGAVAYASSKAGVNMLTKAPPDPQQVGSKVMVWLPSNLVTMVCVGFATNPDLDATTEISDCSDC</sequence>
<dbReference type="AlphaFoldDB" id="A0A2K3PCN9"/>
<dbReference type="EMBL" id="ASHM01005754">
    <property type="protein sequence ID" value="PNY13025.1"/>
    <property type="molecule type" value="Genomic_DNA"/>
</dbReference>
<protein>
    <submittedName>
        <fullName evidence="1">Putative NAD(P)-binding rossmann-fold protein</fullName>
    </submittedName>
</protein>
<dbReference type="Gene3D" id="3.40.50.720">
    <property type="entry name" value="NAD(P)-binding Rossmann-like Domain"/>
    <property type="match status" value="1"/>
</dbReference>
<comment type="caution">
    <text evidence="1">The sequence shown here is derived from an EMBL/GenBank/DDBJ whole genome shotgun (WGS) entry which is preliminary data.</text>
</comment>
<proteinExistence type="predicted"/>
<dbReference type="InterPro" id="IPR002347">
    <property type="entry name" value="SDR_fam"/>
</dbReference>
<dbReference type="STRING" id="57577.A0A2K3PCN9"/>
<dbReference type="CDD" id="cd05233">
    <property type="entry name" value="SDR_c"/>
    <property type="match status" value="1"/>
</dbReference>
<feature type="non-terminal residue" evidence="1">
    <location>
        <position position="1"/>
    </location>
</feature>
<gene>
    <name evidence="1" type="ORF">L195_g009671</name>
</gene>
<dbReference type="PANTHER" id="PTHR44375:SF23">
    <property type="entry name" value="NAD(P)-BINDING ROSSMANN-FOLD PROTEIN"/>
    <property type="match status" value="1"/>
</dbReference>
<accession>A0A2K3PCN9</accession>
<dbReference type="InterPro" id="IPR036291">
    <property type="entry name" value="NAD(P)-bd_dom_sf"/>
</dbReference>
<dbReference type="PANTHER" id="PTHR44375">
    <property type="entry name" value="BETA-KETOACYL-ACP REDUCTASE-LIKE PROTEIN-RELATED"/>
    <property type="match status" value="1"/>
</dbReference>
<reference evidence="1 2" key="1">
    <citation type="journal article" date="2014" name="Am. J. Bot.">
        <title>Genome assembly and annotation for red clover (Trifolium pratense; Fabaceae).</title>
        <authorList>
            <person name="Istvanek J."/>
            <person name="Jaros M."/>
            <person name="Krenek A."/>
            <person name="Repkova J."/>
        </authorList>
    </citation>
    <scope>NUCLEOTIDE SEQUENCE [LARGE SCALE GENOMIC DNA]</scope>
    <source>
        <strain evidence="2">cv. Tatra</strain>
        <tissue evidence="1">Young leaves</tissue>
    </source>
</reference>